<name>A0A3E0HA70_9GAMM</name>
<evidence type="ECO:0000256" key="6">
    <source>
        <dbReference type="ARBA" id="ARBA00023002"/>
    </source>
</evidence>
<feature type="transmembrane region" description="Helical" evidence="12">
    <location>
        <begin position="12"/>
        <end position="32"/>
    </location>
</feature>
<evidence type="ECO:0000256" key="3">
    <source>
        <dbReference type="ARBA" id="ARBA00022692"/>
    </source>
</evidence>
<evidence type="ECO:0000256" key="4">
    <source>
        <dbReference type="ARBA" id="ARBA00022723"/>
    </source>
</evidence>
<feature type="transmembrane region" description="Helical" evidence="12">
    <location>
        <begin position="80"/>
        <end position="100"/>
    </location>
</feature>
<evidence type="ECO:0000313" key="13">
    <source>
        <dbReference type="EMBL" id="REH40523.1"/>
    </source>
</evidence>
<keyword evidence="10" id="KW-1015">Disulfide bond</keyword>
<evidence type="ECO:0000256" key="5">
    <source>
        <dbReference type="ARBA" id="ARBA00022989"/>
    </source>
</evidence>
<keyword evidence="6" id="KW-0560">Oxidoreductase</keyword>
<dbReference type="InterPro" id="IPR003780">
    <property type="entry name" value="COX15/CtaA_fam"/>
</dbReference>
<evidence type="ECO:0000256" key="9">
    <source>
        <dbReference type="ARBA" id="ARBA00023136"/>
    </source>
</evidence>
<feature type="transmembrane region" description="Helical" evidence="12">
    <location>
        <begin position="112"/>
        <end position="129"/>
    </location>
</feature>
<feature type="transmembrane region" description="Helical" evidence="12">
    <location>
        <begin position="317"/>
        <end position="334"/>
    </location>
</feature>
<evidence type="ECO:0000256" key="10">
    <source>
        <dbReference type="ARBA" id="ARBA00023157"/>
    </source>
</evidence>
<keyword evidence="7" id="KW-0408">Iron</keyword>
<dbReference type="PANTHER" id="PTHR35457">
    <property type="entry name" value="HEME A SYNTHASE"/>
    <property type="match status" value="1"/>
</dbReference>
<evidence type="ECO:0000256" key="8">
    <source>
        <dbReference type="ARBA" id="ARBA00023133"/>
    </source>
</evidence>
<keyword evidence="9 12" id="KW-0472">Membrane</keyword>
<dbReference type="GO" id="GO:0016491">
    <property type="term" value="F:oxidoreductase activity"/>
    <property type="evidence" value="ECO:0007669"/>
    <property type="project" value="UniProtKB-KW"/>
</dbReference>
<dbReference type="AlphaFoldDB" id="A0A3E0HA70"/>
<dbReference type="Proteomes" id="UP000256774">
    <property type="component" value="Unassembled WGS sequence"/>
</dbReference>
<organism evidence="13 14">
    <name type="scientific">Paraperlucidibaca baekdonensis</name>
    <dbReference type="NCBI Taxonomy" id="748120"/>
    <lineage>
        <taxon>Bacteria</taxon>
        <taxon>Pseudomonadati</taxon>
        <taxon>Pseudomonadota</taxon>
        <taxon>Gammaproteobacteria</taxon>
        <taxon>Moraxellales</taxon>
        <taxon>Moraxellaceae</taxon>
        <taxon>Paraperlucidibaca</taxon>
    </lineage>
</organism>
<dbReference type="OrthoDB" id="1447144at2"/>
<evidence type="ECO:0000256" key="1">
    <source>
        <dbReference type="ARBA" id="ARBA00004141"/>
    </source>
</evidence>
<feature type="transmembrane region" description="Helical" evidence="12">
    <location>
        <begin position="135"/>
        <end position="159"/>
    </location>
</feature>
<sequence>MVKSRYPRLYRATQFAVVLTLVVIILGAWTRLRDAGLGCPDWPMCYGHLTVPSSPESLARAEQLYPGHVVEPDKAWPETIHRYFAASIGLVILLLAAVTWRKRRLADMPWRHAGALLVLVCVQGAFGALTVTEKLYPPVVTLHLLFGFSTLTGLFWLLLRMRRAFAPTGDRYVVRLRPLLSLTIVALVVQILLGGWTASNYAATVCTELPICQSGWQQAWSPAEAFSLFHADDQSFEFAPHLGAAEKITIHATHRIGAMVVTGLFVLLIALLLLRTQAGRYRVFAVILAVGLFVQIGLGVTNVVAGLPLWNAVAHNVWAALLLQVLVALAYAMHREKRLGGFS</sequence>
<keyword evidence="5 12" id="KW-1133">Transmembrane helix</keyword>
<comment type="pathway">
    <text evidence="11">Porphyrin-containing compound metabolism.</text>
</comment>
<dbReference type="EMBL" id="QUNR01000001">
    <property type="protein sequence ID" value="REH40523.1"/>
    <property type="molecule type" value="Genomic_DNA"/>
</dbReference>
<evidence type="ECO:0000256" key="12">
    <source>
        <dbReference type="SAM" id="Phobius"/>
    </source>
</evidence>
<evidence type="ECO:0000313" key="14">
    <source>
        <dbReference type="Proteomes" id="UP000256774"/>
    </source>
</evidence>
<accession>A0A3E0HA70</accession>
<keyword evidence="2" id="KW-1003">Cell membrane</keyword>
<protein>
    <submittedName>
        <fullName evidence="13">Cytochrome c oxidase assembly protein subunit 15</fullName>
    </submittedName>
</protein>
<feature type="transmembrane region" description="Helical" evidence="12">
    <location>
        <begin position="281"/>
        <end position="305"/>
    </location>
</feature>
<dbReference type="Pfam" id="PF02628">
    <property type="entry name" value="COX15-CtaA"/>
    <property type="match status" value="1"/>
</dbReference>
<keyword evidence="8" id="KW-0350">Heme biosynthesis</keyword>
<feature type="transmembrane region" description="Helical" evidence="12">
    <location>
        <begin position="179"/>
        <end position="198"/>
    </location>
</feature>
<comment type="subcellular location">
    <subcellularLocation>
        <location evidence="1">Membrane</location>
        <topology evidence="1">Multi-pass membrane protein</topology>
    </subcellularLocation>
</comment>
<evidence type="ECO:0000256" key="11">
    <source>
        <dbReference type="ARBA" id="ARBA00023444"/>
    </source>
</evidence>
<keyword evidence="4" id="KW-0479">Metal-binding</keyword>
<reference evidence="13 14" key="1">
    <citation type="submission" date="2018-08" db="EMBL/GenBank/DDBJ databases">
        <title>Genomic Encyclopedia of Type Strains, Phase IV (KMG-IV): sequencing the most valuable type-strain genomes for metagenomic binning, comparative biology and taxonomic classification.</title>
        <authorList>
            <person name="Goeker M."/>
        </authorList>
    </citation>
    <scope>NUCLEOTIDE SEQUENCE [LARGE SCALE GENOMIC DNA]</scope>
    <source>
        <strain evidence="13 14">DSM 26022</strain>
    </source>
</reference>
<dbReference type="PANTHER" id="PTHR35457:SF1">
    <property type="entry name" value="HEME A SYNTHASE"/>
    <property type="match status" value="1"/>
</dbReference>
<feature type="transmembrane region" description="Helical" evidence="12">
    <location>
        <begin position="256"/>
        <end position="274"/>
    </location>
</feature>
<dbReference type="GO" id="GO:0006784">
    <property type="term" value="P:heme A biosynthetic process"/>
    <property type="evidence" value="ECO:0007669"/>
    <property type="project" value="InterPro"/>
</dbReference>
<keyword evidence="14" id="KW-1185">Reference proteome</keyword>
<dbReference type="RefSeq" id="WP_116207552.1">
    <property type="nucleotide sequence ID" value="NZ_QUNR01000001.1"/>
</dbReference>
<dbReference type="InterPro" id="IPR050450">
    <property type="entry name" value="COX15/CtaA_HemeA_synthase"/>
</dbReference>
<dbReference type="GO" id="GO:0016020">
    <property type="term" value="C:membrane"/>
    <property type="evidence" value="ECO:0007669"/>
    <property type="project" value="UniProtKB-SubCell"/>
</dbReference>
<comment type="caution">
    <text evidence="13">The sequence shown here is derived from an EMBL/GenBank/DDBJ whole genome shotgun (WGS) entry which is preliminary data.</text>
</comment>
<keyword evidence="3 12" id="KW-0812">Transmembrane</keyword>
<gene>
    <name evidence="13" type="ORF">DFR26_0724</name>
</gene>
<proteinExistence type="predicted"/>
<evidence type="ECO:0000256" key="2">
    <source>
        <dbReference type="ARBA" id="ARBA00022475"/>
    </source>
</evidence>
<evidence type="ECO:0000256" key="7">
    <source>
        <dbReference type="ARBA" id="ARBA00023004"/>
    </source>
</evidence>
<dbReference type="GO" id="GO:0046872">
    <property type="term" value="F:metal ion binding"/>
    <property type="evidence" value="ECO:0007669"/>
    <property type="project" value="UniProtKB-KW"/>
</dbReference>